<sequence>MTTRLLSFFFLLFFLASCDKYYEGELIIENNTSQSITVRYQIDFNPDYNRDSIYQAVIDPYNKKSIYNDPSSLGMKCEEVNSTQEKIYFLNILSITNSSNESCLKAYNDCSVWKFETKIRKDEFDLITYSLVLNEDDF</sequence>
<proteinExistence type="predicted"/>
<name>A0A644WZG5_9ZZZZ</name>
<dbReference type="PROSITE" id="PS51257">
    <property type="entry name" value="PROKAR_LIPOPROTEIN"/>
    <property type="match status" value="1"/>
</dbReference>
<protein>
    <recommendedName>
        <fullName evidence="2">Lipoprotein</fullName>
    </recommendedName>
</protein>
<evidence type="ECO:0008006" key="2">
    <source>
        <dbReference type="Google" id="ProtNLM"/>
    </source>
</evidence>
<gene>
    <name evidence="1" type="ORF">SDC9_55214</name>
</gene>
<reference evidence="1" key="1">
    <citation type="submission" date="2019-08" db="EMBL/GenBank/DDBJ databases">
        <authorList>
            <person name="Kucharzyk K."/>
            <person name="Murdoch R.W."/>
            <person name="Higgins S."/>
            <person name="Loffler F."/>
        </authorList>
    </citation>
    <scope>NUCLEOTIDE SEQUENCE</scope>
</reference>
<dbReference type="EMBL" id="VSSQ01001503">
    <property type="protein sequence ID" value="MPM08898.1"/>
    <property type="molecule type" value="Genomic_DNA"/>
</dbReference>
<dbReference type="AlphaFoldDB" id="A0A644WZG5"/>
<comment type="caution">
    <text evidence="1">The sequence shown here is derived from an EMBL/GenBank/DDBJ whole genome shotgun (WGS) entry which is preliminary data.</text>
</comment>
<evidence type="ECO:0000313" key="1">
    <source>
        <dbReference type="EMBL" id="MPM08898.1"/>
    </source>
</evidence>
<accession>A0A644WZG5</accession>
<organism evidence="1">
    <name type="scientific">bioreactor metagenome</name>
    <dbReference type="NCBI Taxonomy" id="1076179"/>
    <lineage>
        <taxon>unclassified sequences</taxon>
        <taxon>metagenomes</taxon>
        <taxon>ecological metagenomes</taxon>
    </lineage>
</organism>